<keyword evidence="3" id="KW-1185">Reference proteome</keyword>
<dbReference type="GO" id="GO:0008757">
    <property type="term" value="F:S-adenosylmethionine-dependent methyltransferase activity"/>
    <property type="evidence" value="ECO:0007669"/>
    <property type="project" value="UniProtKB-ARBA"/>
</dbReference>
<reference evidence="2" key="1">
    <citation type="journal article" date="2020" name="Stud. Mycol.">
        <title>101 Dothideomycetes genomes: a test case for predicting lifestyles and emergence of pathogens.</title>
        <authorList>
            <person name="Haridas S."/>
            <person name="Albert R."/>
            <person name="Binder M."/>
            <person name="Bloem J."/>
            <person name="Labutti K."/>
            <person name="Salamov A."/>
            <person name="Andreopoulos B."/>
            <person name="Baker S."/>
            <person name="Barry K."/>
            <person name="Bills G."/>
            <person name="Bluhm B."/>
            <person name="Cannon C."/>
            <person name="Castanera R."/>
            <person name="Culley D."/>
            <person name="Daum C."/>
            <person name="Ezra D."/>
            <person name="Gonzalez J."/>
            <person name="Henrissat B."/>
            <person name="Kuo A."/>
            <person name="Liang C."/>
            <person name="Lipzen A."/>
            <person name="Lutzoni F."/>
            <person name="Magnuson J."/>
            <person name="Mondo S."/>
            <person name="Nolan M."/>
            <person name="Ohm R."/>
            <person name="Pangilinan J."/>
            <person name="Park H.-J."/>
            <person name="Ramirez L."/>
            <person name="Alfaro M."/>
            <person name="Sun H."/>
            <person name="Tritt A."/>
            <person name="Yoshinaga Y."/>
            <person name="Zwiers L.-H."/>
            <person name="Turgeon B."/>
            <person name="Goodwin S."/>
            <person name="Spatafora J."/>
            <person name="Crous P."/>
            <person name="Grigoriev I."/>
        </authorList>
    </citation>
    <scope>NUCLEOTIDE SEQUENCE</scope>
    <source>
        <strain evidence="2">CBS 116435</strain>
    </source>
</reference>
<dbReference type="Gene3D" id="3.40.50.150">
    <property type="entry name" value="Vaccinia Virus protein VP39"/>
    <property type="match status" value="1"/>
</dbReference>
<dbReference type="PANTHER" id="PTHR14614">
    <property type="entry name" value="HEPATOCELLULAR CARCINOMA-ASSOCIATED ANTIGEN"/>
    <property type="match status" value="1"/>
</dbReference>
<proteinExistence type="predicted"/>
<dbReference type="GO" id="GO:0005829">
    <property type="term" value="C:cytosol"/>
    <property type="evidence" value="ECO:0007669"/>
    <property type="project" value="TreeGrafter"/>
</dbReference>
<accession>A0A9P4PW85</accession>
<gene>
    <name evidence="2" type="ORF">K431DRAFT_289688</name>
</gene>
<evidence type="ECO:0000313" key="2">
    <source>
        <dbReference type="EMBL" id="KAF2716102.1"/>
    </source>
</evidence>
<dbReference type="PANTHER" id="PTHR14614:SF156">
    <property type="entry name" value="PROTEIN-LYSINE N-METHYLTRANSFERASE EFM2"/>
    <property type="match status" value="1"/>
</dbReference>
<dbReference type="Proteomes" id="UP000799441">
    <property type="component" value="Unassembled WGS sequence"/>
</dbReference>
<sequence length="279" mass="30562">MATDTTPPSPSPSTTLSKTFSIPSDNNGSTVEIRIAEPAGLKAEGLGLTTWGASLILANQLHHLTPEVRPAISTTNTSGSDSDEGPRAENTILELGAGTGLVGLAAAMLWKASGVVLTDLPPIVPGTSESCALNSLVLETMSVEMPRCGTLDWSQPSTLYLHPSGQQNMGRELRKLDARNPEHKFPTILSADTLYSEEQPEMLTKTIEAWLQRSETARAVVCYACRFAYLDVIREFWERMEGLGLECVAEGKADTEKGEDWREVGGTYYEWCVWRWKRE</sequence>
<dbReference type="EMBL" id="MU003895">
    <property type="protein sequence ID" value="KAF2716102.1"/>
    <property type="molecule type" value="Genomic_DNA"/>
</dbReference>
<dbReference type="InterPro" id="IPR019410">
    <property type="entry name" value="Methyltransf_16"/>
</dbReference>
<evidence type="ECO:0000313" key="3">
    <source>
        <dbReference type="Proteomes" id="UP000799441"/>
    </source>
</evidence>
<feature type="compositionally biased region" description="Polar residues" evidence="1">
    <location>
        <begin position="18"/>
        <end position="28"/>
    </location>
</feature>
<dbReference type="OrthoDB" id="433955at2759"/>
<dbReference type="InterPro" id="IPR029063">
    <property type="entry name" value="SAM-dependent_MTases_sf"/>
</dbReference>
<dbReference type="AlphaFoldDB" id="A0A9P4PW85"/>
<evidence type="ECO:0000256" key="1">
    <source>
        <dbReference type="SAM" id="MobiDB-lite"/>
    </source>
</evidence>
<dbReference type="Pfam" id="PF10294">
    <property type="entry name" value="Methyltransf_16"/>
    <property type="match status" value="1"/>
</dbReference>
<comment type="caution">
    <text evidence="2">The sequence shown here is derived from an EMBL/GenBank/DDBJ whole genome shotgun (WGS) entry which is preliminary data.</text>
</comment>
<dbReference type="SUPFAM" id="SSF53335">
    <property type="entry name" value="S-adenosyl-L-methionine-dependent methyltransferases"/>
    <property type="match status" value="1"/>
</dbReference>
<name>A0A9P4PW85_9PEZI</name>
<feature type="region of interest" description="Disordered" evidence="1">
    <location>
        <begin position="1"/>
        <end position="28"/>
    </location>
</feature>
<protein>
    <submittedName>
        <fullName evidence="2">Uncharacterized protein</fullName>
    </submittedName>
</protein>
<organism evidence="2 3">
    <name type="scientific">Polychaeton citri CBS 116435</name>
    <dbReference type="NCBI Taxonomy" id="1314669"/>
    <lineage>
        <taxon>Eukaryota</taxon>
        <taxon>Fungi</taxon>
        <taxon>Dikarya</taxon>
        <taxon>Ascomycota</taxon>
        <taxon>Pezizomycotina</taxon>
        <taxon>Dothideomycetes</taxon>
        <taxon>Dothideomycetidae</taxon>
        <taxon>Capnodiales</taxon>
        <taxon>Capnodiaceae</taxon>
        <taxon>Polychaeton</taxon>
    </lineage>
</organism>